<reference evidence="3" key="1">
    <citation type="submission" date="2021-01" db="EMBL/GenBank/DDBJ databases">
        <authorList>
            <consortium name="Genoscope - CEA"/>
            <person name="William W."/>
        </authorList>
    </citation>
    <scope>NUCLEOTIDE SEQUENCE</scope>
</reference>
<feature type="domain" description="Kazal-like" evidence="2">
    <location>
        <begin position="93"/>
        <end position="157"/>
    </location>
</feature>
<evidence type="ECO:0000256" key="1">
    <source>
        <dbReference type="SAM" id="SignalP"/>
    </source>
</evidence>
<protein>
    <recommendedName>
        <fullName evidence="2">Kazal-like domain-containing protein</fullName>
    </recommendedName>
</protein>
<dbReference type="OrthoDB" id="291956at2759"/>
<feature type="domain" description="Kazal-like" evidence="2">
    <location>
        <begin position="261"/>
        <end position="319"/>
    </location>
</feature>
<keyword evidence="4" id="KW-1185">Reference proteome</keyword>
<gene>
    <name evidence="3" type="ORF">PSON_ATCC_30995.1.T0600234</name>
</gene>
<dbReference type="AlphaFoldDB" id="A0A8S1NME6"/>
<name>A0A8S1NME6_9CILI</name>
<keyword evidence="1" id="KW-0732">Signal</keyword>
<dbReference type="PROSITE" id="PS51465">
    <property type="entry name" value="KAZAL_2"/>
    <property type="match status" value="2"/>
</dbReference>
<proteinExistence type="predicted"/>
<organism evidence="3 4">
    <name type="scientific">Paramecium sonneborni</name>
    <dbReference type="NCBI Taxonomy" id="65129"/>
    <lineage>
        <taxon>Eukaryota</taxon>
        <taxon>Sar</taxon>
        <taxon>Alveolata</taxon>
        <taxon>Ciliophora</taxon>
        <taxon>Intramacronucleata</taxon>
        <taxon>Oligohymenophorea</taxon>
        <taxon>Peniculida</taxon>
        <taxon>Parameciidae</taxon>
        <taxon>Paramecium</taxon>
    </lineage>
</organism>
<feature type="signal peptide" evidence="1">
    <location>
        <begin position="1"/>
        <end position="15"/>
    </location>
</feature>
<dbReference type="InterPro" id="IPR002350">
    <property type="entry name" value="Kazal_dom"/>
</dbReference>
<feature type="chain" id="PRO_5035915331" description="Kazal-like domain-containing protein" evidence="1">
    <location>
        <begin position="16"/>
        <end position="338"/>
    </location>
</feature>
<evidence type="ECO:0000313" key="4">
    <source>
        <dbReference type="Proteomes" id="UP000692954"/>
    </source>
</evidence>
<comment type="caution">
    <text evidence="3">The sequence shown here is derived from an EMBL/GenBank/DDBJ whole genome shotgun (WGS) entry which is preliminary data.</text>
</comment>
<dbReference type="Proteomes" id="UP000692954">
    <property type="component" value="Unassembled WGS sequence"/>
</dbReference>
<dbReference type="EMBL" id="CAJJDN010000060">
    <property type="protein sequence ID" value="CAD8093342.1"/>
    <property type="molecule type" value="Genomic_DNA"/>
</dbReference>
<accession>A0A8S1NME6</accession>
<evidence type="ECO:0000259" key="2">
    <source>
        <dbReference type="PROSITE" id="PS51465"/>
    </source>
</evidence>
<evidence type="ECO:0000313" key="3">
    <source>
        <dbReference type="EMBL" id="CAD8093342.1"/>
    </source>
</evidence>
<sequence>MNYLIVATIILLTGADKTMCPLEIDTSVSCTKEHKPVCGYSAEGLQIGTLFNACFACRAEKVRYYENDACKVQSSETTTNTSSETSSQTTSNSNTIYKCNIPKSDNPICPAIFKPVCGLFISSIQCFKQPCGRTLGNECEACSDKNIDSYFYGECEEIPKEDPQNPPDDSITYCTEPRPDICTLEYIETCAFLSTPCFSDSCMKSVGNQCDACSNKDVVGYVKQSCAKYQQTYTQDETNINQKDPKSNSQNDEQDLDQNNNTLQQQCSVLKPSACDDVVKEVCATYKCNDSTCQKEYQNECQACLDSTTISYSQGKCQTLSGTILSIMSLTLFIQLII</sequence>